<dbReference type="Proteomes" id="UP000199594">
    <property type="component" value="Unassembled WGS sequence"/>
</dbReference>
<comment type="cofactor">
    <cofactor evidence="1">
        <name>Mg(2+)</name>
        <dbReference type="ChEBI" id="CHEBI:18420"/>
    </cofactor>
</comment>
<dbReference type="Pfam" id="PF00990">
    <property type="entry name" value="GGDEF"/>
    <property type="match status" value="1"/>
</dbReference>
<gene>
    <name evidence="4" type="ORF">SAMN04487956_1243</name>
</gene>
<dbReference type="Pfam" id="PF00563">
    <property type="entry name" value="EAL"/>
    <property type="match status" value="1"/>
</dbReference>
<dbReference type="PANTHER" id="PTHR44757">
    <property type="entry name" value="DIGUANYLATE CYCLASE DGCP"/>
    <property type="match status" value="1"/>
</dbReference>
<evidence type="ECO:0000259" key="3">
    <source>
        <dbReference type="PROSITE" id="PS50887"/>
    </source>
</evidence>
<accession>A0A1I7B8U7</accession>
<dbReference type="InterPro" id="IPR000160">
    <property type="entry name" value="GGDEF_dom"/>
</dbReference>
<dbReference type="SMART" id="SM00267">
    <property type="entry name" value="GGDEF"/>
    <property type="match status" value="1"/>
</dbReference>
<dbReference type="CDD" id="cd01948">
    <property type="entry name" value="EAL"/>
    <property type="match status" value="1"/>
</dbReference>
<proteinExistence type="predicted"/>
<feature type="domain" description="GGDEF" evidence="3">
    <location>
        <begin position="356"/>
        <end position="489"/>
    </location>
</feature>
<dbReference type="PROSITE" id="PS50887">
    <property type="entry name" value="GGDEF"/>
    <property type="match status" value="1"/>
</dbReference>
<dbReference type="Gene3D" id="3.20.20.450">
    <property type="entry name" value="EAL domain"/>
    <property type="match status" value="1"/>
</dbReference>
<reference evidence="4 5" key="1">
    <citation type="submission" date="2016-10" db="EMBL/GenBank/DDBJ databases">
        <authorList>
            <person name="de Groot N.N."/>
        </authorList>
    </citation>
    <scope>NUCLEOTIDE SEQUENCE [LARGE SCALE GENOMIC DNA]</scope>
    <source>
        <strain evidence="4 5">CGMCC 1.6493</strain>
    </source>
</reference>
<dbReference type="SUPFAM" id="SSF141868">
    <property type="entry name" value="EAL domain-like"/>
    <property type="match status" value="1"/>
</dbReference>
<dbReference type="InterPro" id="IPR052155">
    <property type="entry name" value="Biofilm_reg_signaling"/>
</dbReference>
<dbReference type="NCBIfam" id="TIGR00254">
    <property type="entry name" value="GGDEF"/>
    <property type="match status" value="1"/>
</dbReference>
<name>A0A1I7B8U7_9GAMM</name>
<evidence type="ECO:0000259" key="2">
    <source>
        <dbReference type="PROSITE" id="PS50883"/>
    </source>
</evidence>
<dbReference type="PANTHER" id="PTHR44757:SF2">
    <property type="entry name" value="BIOFILM ARCHITECTURE MAINTENANCE PROTEIN MBAA"/>
    <property type="match status" value="1"/>
</dbReference>
<evidence type="ECO:0000256" key="1">
    <source>
        <dbReference type="ARBA" id="ARBA00001946"/>
    </source>
</evidence>
<evidence type="ECO:0000313" key="4">
    <source>
        <dbReference type="EMBL" id="SFT83609.1"/>
    </source>
</evidence>
<dbReference type="RefSeq" id="WP_089850339.1">
    <property type="nucleotide sequence ID" value="NZ_FPAQ01000024.1"/>
</dbReference>
<dbReference type="PROSITE" id="PS50883">
    <property type="entry name" value="EAL"/>
    <property type="match status" value="1"/>
</dbReference>
<dbReference type="InterPro" id="IPR001633">
    <property type="entry name" value="EAL_dom"/>
</dbReference>
<dbReference type="InterPro" id="IPR029787">
    <property type="entry name" value="Nucleotide_cyclase"/>
</dbReference>
<dbReference type="GO" id="GO:0003824">
    <property type="term" value="F:catalytic activity"/>
    <property type="evidence" value="ECO:0007669"/>
    <property type="project" value="UniProtKB-ARBA"/>
</dbReference>
<feature type="domain" description="EAL" evidence="2">
    <location>
        <begin position="498"/>
        <end position="751"/>
    </location>
</feature>
<dbReference type="OrthoDB" id="5777683at2"/>
<organism evidence="4 5">
    <name type="scientific">Halomonas saccharevitans</name>
    <dbReference type="NCBI Taxonomy" id="416872"/>
    <lineage>
        <taxon>Bacteria</taxon>
        <taxon>Pseudomonadati</taxon>
        <taxon>Pseudomonadota</taxon>
        <taxon>Gammaproteobacteria</taxon>
        <taxon>Oceanospirillales</taxon>
        <taxon>Halomonadaceae</taxon>
        <taxon>Halomonas</taxon>
    </lineage>
</organism>
<dbReference type="InterPro" id="IPR035919">
    <property type="entry name" value="EAL_sf"/>
</dbReference>
<dbReference type="InterPro" id="IPR043128">
    <property type="entry name" value="Rev_trsase/Diguanyl_cyclase"/>
</dbReference>
<dbReference type="FunFam" id="3.30.70.270:FF:000001">
    <property type="entry name" value="Diguanylate cyclase domain protein"/>
    <property type="match status" value="1"/>
</dbReference>
<dbReference type="EMBL" id="FPAQ01000024">
    <property type="protein sequence ID" value="SFT83609.1"/>
    <property type="molecule type" value="Genomic_DNA"/>
</dbReference>
<evidence type="ECO:0000313" key="5">
    <source>
        <dbReference type="Proteomes" id="UP000199594"/>
    </source>
</evidence>
<dbReference type="SMART" id="SM00052">
    <property type="entry name" value="EAL"/>
    <property type="match status" value="1"/>
</dbReference>
<dbReference type="SUPFAM" id="SSF55073">
    <property type="entry name" value="Nucleotide cyclase"/>
    <property type="match status" value="1"/>
</dbReference>
<dbReference type="AlphaFoldDB" id="A0A1I7B8U7"/>
<dbReference type="Gene3D" id="3.30.70.270">
    <property type="match status" value="1"/>
</dbReference>
<protein>
    <submittedName>
        <fullName evidence="4">Diguanylate cyclase (GGDEF) domain-containing protein</fullName>
    </submittedName>
</protein>
<dbReference type="CDD" id="cd01949">
    <property type="entry name" value="GGDEF"/>
    <property type="match status" value="1"/>
</dbReference>
<sequence length="756" mass="81667">MMKRARRRIVALATLGILVTGALVGLSTAWPLYQAHRQGLETITLVSASAQAETLDHLLARYRDVARQIASRTELRRRLEDLVEGAAASRDERGALSAFMAPRLVDAMLPSPDLVGLVRLGPAGEPLVTIGRVPESLPATDATAVDGQARLVPAEEGVLVEVTTPVLSLEGRPLGTDLLYFGPQGIAGMLDDAGRFGKGARQWLLAPPGQALLAADPQGALVMAEPDGRLAGRLREALASDRAGLFRDDDGAEAAVLVQVPLVTPGWTLLVQIPARGFYGVVYKELLWPATMVLVLMGLGALATARVISPLLSRITDQAGRLKRSANFDSLTGLPNRAYLNHRLAMALERAEEDQGALAVLFLDLDHFKDINDSLGHPLGDRLLQAVGRRLGRAVRDDDSLGRLGGDEFVLVLERLHEHADAGRVAQKLIDALLQPFTVDQHEIFIGASIGISVYPRDGRSAGELIQRADTAMYGAKALKRNTWMFFAPELAAASRERFTMDTGLRRALDRQELVLHYQPQARVDGSRVFGAEALVRWTTPEGEVIGPGRFIALAEEAGLIHTIGRWVLGEACRQAREWELAGLPLRVAVNLSGLQVVQGDIVGDVREALEQSGLSPSRLELEITEGFVIGHADEGLERLNGLRRLGIELAVDDFGTGYSSLSYLKRLPVQCLKIDRSFITDVPGDPDDETIVAAILSIADRLGLDVIAEGVENATQLDFLRSLGCPAYQGDYLSPPLTAAEFTERWGTGGLAREA</sequence>